<keyword evidence="3" id="KW-1185">Reference proteome</keyword>
<dbReference type="InParanoid" id="A0A2P6NK86"/>
<dbReference type="PANTHER" id="PTHR43102:SF2">
    <property type="entry name" value="GAF DOMAIN-CONTAINING PROTEIN"/>
    <property type="match status" value="1"/>
</dbReference>
<proteinExistence type="predicted"/>
<dbReference type="OrthoDB" id="303614at2759"/>
<dbReference type="InterPro" id="IPR029016">
    <property type="entry name" value="GAF-like_dom_sf"/>
</dbReference>
<dbReference type="EMBL" id="MDYQ01000064">
    <property type="protein sequence ID" value="PRP84364.1"/>
    <property type="molecule type" value="Genomic_DNA"/>
</dbReference>
<protein>
    <submittedName>
        <fullName evidence="2">GAF domain-containing protein</fullName>
    </submittedName>
</protein>
<dbReference type="Proteomes" id="UP000241769">
    <property type="component" value="Unassembled WGS sequence"/>
</dbReference>
<evidence type="ECO:0000313" key="2">
    <source>
        <dbReference type="EMBL" id="PRP84364.1"/>
    </source>
</evidence>
<dbReference type="PANTHER" id="PTHR43102">
    <property type="entry name" value="SLR1143 PROTEIN"/>
    <property type="match status" value="1"/>
</dbReference>
<accession>A0A2P6NK86</accession>
<dbReference type="Pfam" id="PF01590">
    <property type="entry name" value="GAF"/>
    <property type="match status" value="1"/>
</dbReference>
<feature type="domain" description="GAF" evidence="1">
    <location>
        <begin position="44"/>
        <end position="165"/>
    </location>
</feature>
<dbReference type="SUPFAM" id="SSF55781">
    <property type="entry name" value="GAF domain-like"/>
    <property type="match status" value="1"/>
</dbReference>
<dbReference type="Gene3D" id="3.30.450.40">
    <property type="match status" value="1"/>
</dbReference>
<comment type="caution">
    <text evidence="2">The sequence shown here is derived from an EMBL/GenBank/DDBJ whole genome shotgun (WGS) entry which is preliminary data.</text>
</comment>
<evidence type="ECO:0000259" key="1">
    <source>
        <dbReference type="Pfam" id="PF01590"/>
    </source>
</evidence>
<evidence type="ECO:0000313" key="3">
    <source>
        <dbReference type="Proteomes" id="UP000241769"/>
    </source>
</evidence>
<organism evidence="2 3">
    <name type="scientific">Planoprotostelium fungivorum</name>
    <dbReference type="NCBI Taxonomy" id="1890364"/>
    <lineage>
        <taxon>Eukaryota</taxon>
        <taxon>Amoebozoa</taxon>
        <taxon>Evosea</taxon>
        <taxon>Variosea</taxon>
        <taxon>Cavosteliida</taxon>
        <taxon>Cavosteliaceae</taxon>
        <taxon>Planoprotostelium</taxon>
    </lineage>
</organism>
<dbReference type="AlphaFoldDB" id="A0A2P6NK86"/>
<name>A0A2P6NK86_9EUKA</name>
<gene>
    <name evidence="2" type="ORF">PROFUN_08229</name>
</gene>
<dbReference type="InterPro" id="IPR003018">
    <property type="entry name" value="GAF"/>
</dbReference>
<reference evidence="2 3" key="1">
    <citation type="journal article" date="2018" name="Genome Biol. Evol.">
        <title>Multiple Roots of Fruiting Body Formation in Amoebozoa.</title>
        <authorList>
            <person name="Hillmann F."/>
            <person name="Forbes G."/>
            <person name="Novohradska S."/>
            <person name="Ferling I."/>
            <person name="Riege K."/>
            <person name="Groth M."/>
            <person name="Westermann M."/>
            <person name="Marz M."/>
            <person name="Spaller T."/>
            <person name="Winckler T."/>
            <person name="Schaap P."/>
            <person name="Glockner G."/>
        </authorList>
    </citation>
    <scope>NUCLEOTIDE SEQUENCE [LARGE SCALE GENOMIC DNA]</scope>
    <source>
        <strain evidence="2 3">Jena</strain>
    </source>
</reference>
<sequence>MATAAEADPWKGWEDAPKLIDDVERCAELRTFQFEDCDDDLQFISDLTFRLLGVEGSSISSMEEDQQTVFALTTRQTQWKKTQYPRKMPCSWTILRPKMTIVEDCENDAMWSKHPSVKLNYMKMYCGVPLTTSKGHNIGSFCLWDVQPRKVTETEETFLRYMGSLCVKLLEIHRIRRASLSHSWGKSETKDWPSMTRRRVETSTLAEALSELMLRNLQNEQNRGGSIESSIEYYARAIQFLEIRGMLNQEEFAQKLTENGGPVSMTLLWKIYKANLSSHDFEMTPQ</sequence>